<evidence type="ECO:0000256" key="2">
    <source>
        <dbReference type="ARBA" id="ARBA00022475"/>
    </source>
</evidence>
<reference evidence="11" key="1">
    <citation type="submission" date="2011-01" db="EMBL/GenBank/DDBJ databases">
        <title>Complete sequence of chromosome of Thermovibrio ammonificans HB-1.</title>
        <authorList>
            <consortium name="US DOE Joint Genome Institute"/>
            <person name="Lucas S."/>
            <person name="Copeland A."/>
            <person name="Lapidus A."/>
            <person name="Cheng J.-F."/>
            <person name="Goodwin L."/>
            <person name="Pitluck S."/>
            <person name="Davenport K."/>
            <person name="Detter J.C."/>
            <person name="Han C."/>
            <person name="Tapia R."/>
            <person name="Land M."/>
            <person name="Hauser L."/>
            <person name="Kyrpides N."/>
            <person name="Ivanova N."/>
            <person name="Ovchinnikova G."/>
            <person name="Vetriani C."/>
            <person name="Woyke T."/>
        </authorList>
    </citation>
    <scope>NUCLEOTIDE SEQUENCE [LARGE SCALE GENOMIC DNA]</scope>
    <source>
        <strain evidence="11">HB-1</strain>
    </source>
</reference>
<dbReference type="HOGENOM" id="CLU_034064_0_0_0"/>
<dbReference type="GO" id="GO:0009103">
    <property type="term" value="P:lipopolysaccharide biosynthetic process"/>
    <property type="evidence" value="ECO:0007669"/>
    <property type="project" value="UniProtKB-ARBA"/>
</dbReference>
<dbReference type="EMBL" id="CP002444">
    <property type="protein sequence ID" value="ADU97255.1"/>
    <property type="molecule type" value="Genomic_DNA"/>
</dbReference>
<evidence type="ECO:0000256" key="4">
    <source>
        <dbReference type="ARBA" id="ARBA00022679"/>
    </source>
</evidence>
<keyword evidence="6 9" id="KW-1133">Transmembrane helix</keyword>
<dbReference type="KEGG" id="tam:Theam_1292"/>
<accession>E8T3C3</accession>
<dbReference type="OrthoDB" id="9775035at2"/>
<feature type="transmembrane region" description="Helical" evidence="9">
    <location>
        <begin position="139"/>
        <end position="156"/>
    </location>
</feature>
<keyword evidence="3" id="KW-0328">Glycosyltransferase</keyword>
<feature type="compositionally biased region" description="Basic and acidic residues" evidence="8">
    <location>
        <begin position="513"/>
        <end position="524"/>
    </location>
</feature>
<feature type="transmembrane region" description="Helical" evidence="9">
    <location>
        <begin position="344"/>
        <end position="362"/>
    </location>
</feature>
<evidence type="ECO:0000256" key="9">
    <source>
        <dbReference type="SAM" id="Phobius"/>
    </source>
</evidence>
<evidence type="ECO:0000256" key="6">
    <source>
        <dbReference type="ARBA" id="ARBA00022989"/>
    </source>
</evidence>
<keyword evidence="2" id="KW-1003">Cell membrane</keyword>
<organism evidence="11 12">
    <name type="scientific">Thermovibrio ammonificans (strain DSM 15698 / JCM 12110 / HB-1)</name>
    <dbReference type="NCBI Taxonomy" id="648996"/>
    <lineage>
        <taxon>Bacteria</taxon>
        <taxon>Pseudomonadati</taxon>
        <taxon>Aquificota</taxon>
        <taxon>Aquificia</taxon>
        <taxon>Desulfurobacteriales</taxon>
        <taxon>Desulfurobacteriaceae</taxon>
        <taxon>Thermovibrio</taxon>
    </lineage>
</organism>
<evidence type="ECO:0000313" key="12">
    <source>
        <dbReference type="Proteomes" id="UP000006362"/>
    </source>
</evidence>
<feature type="transmembrane region" description="Helical" evidence="9">
    <location>
        <begin position="257"/>
        <end position="277"/>
    </location>
</feature>
<keyword evidence="12" id="KW-1185">Reference proteome</keyword>
<dbReference type="eggNOG" id="COG1807">
    <property type="taxonomic scope" value="Bacteria"/>
</dbReference>
<dbReference type="GO" id="GO:0016763">
    <property type="term" value="F:pentosyltransferase activity"/>
    <property type="evidence" value="ECO:0007669"/>
    <property type="project" value="TreeGrafter"/>
</dbReference>
<feature type="domain" description="Glycosyltransferase RgtA/B/C/D-like" evidence="10">
    <location>
        <begin position="62"/>
        <end position="223"/>
    </location>
</feature>
<evidence type="ECO:0000256" key="8">
    <source>
        <dbReference type="SAM" id="MobiDB-lite"/>
    </source>
</evidence>
<feature type="region of interest" description="Disordered" evidence="8">
    <location>
        <begin position="506"/>
        <end position="535"/>
    </location>
</feature>
<dbReference type="RefSeq" id="WP_013538041.1">
    <property type="nucleotide sequence ID" value="NC_014926.1"/>
</dbReference>
<dbReference type="InterPro" id="IPR038731">
    <property type="entry name" value="RgtA/B/C-like"/>
</dbReference>
<dbReference type="PANTHER" id="PTHR33908:SF3">
    <property type="entry name" value="UNDECAPRENYL PHOSPHATE-ALPHA-4-AMINO-4-DEOXY-L-ARABINOSE ARABINOSYL TRANSFERASE"/>
    <property type="match status" value="1"/>
</dbReference>
<comment type="subcellular location">
    <subcellularLocation>
        <location evidence="1">Cell membrane</location>
        <topology evidence="1">Multi-pass membrane protein</topology>
    </subcellularLocation>
</comment>
<feature type="transmembrane region" description="Helical" evidence="9">
    <location>
        <begin position="69"/>
        <end position="102"/>
    </location>
</feature>
<feature type="transmembrane region" description="Helical" evidence="9">
    <location>
        <begin position="289"/>
        <end position="308"/>
    </location>
</feature>
<feature type="transmembrane region" description="Helical" evidence="9">
    <location>
        <begin position="12"/>
        <end position="31"/>
    </location>
</feature>
<dbReference type="Proteomes" id="UP000006362">
    <property type="component" value="Chromosome"/>
</dbReference>
<keyword evidence="5 9" id="KW-0812">Transmembrane</keyword>
<dbReference type="AlphaFoldDB" id="E8T3C3"/>
<evidence type="ECO:0000259" key="10">
    <source>
        <dbReference type="Pfam" id="PF13231"/>
    </source>
</evidence>
<keyword evidence="7 9" id="KW-0472">Membrane</keyword>
<keyword evidence="4 11" id="KW-0808">Transferase</keyword>
<dbReference type="STRING" id="648996.Theam_1292"/>
<evidence type="ECO:0000256" key="1">
    <source>
        <dbReference type="ARBA" id="ARBA00004651"/>
    </source>
</evidence>
<sequence length="535" mass="60962">MERNWESKLLKWFLGFLFVAFLINIGTLVLIHEEPRRGIITFEMLKTHNFLQPTVLGVPYFKKPPLHEWITSLFSVIAGSVCEVSLRLPSAVAVIATAALIYLLGKKFVGKRGALFGALIYPTFFMVLVGYGTKCEPDTLFTLFNAAAVLSWLYLFEAGRRYAAWTAGYFFTSLALLTKGLPALAFFLLMPATYALLRKEPRVFLSKEHLVGAAVGLTPFLLWVASVNREKAIETLLAEVTARAPEHFSALKALKRYLSYPFRLLAATLPWSAMLLWAWRKRGLKGEEFYPKLFLTWFAVNGVIYWLFPGTRLRYLMPALPVLALYGGWLLSESKVLHKRAKEILKFTAQVIVLVGIVAGVVATKNPSLTLQCTVTFLIFLYALYFLFIPRFNFTYTVILVASLMLILRGFYSSYYYPIAQFKYPPVREVAAQIVKDSAGYPLFTKTTYLQLCFYVERGRNELLRFTEHPPKESLFLSQRPEGHVLREYRLGRHRFFLCSYSIGSLKPQQSGEGKRQQTPEKRSRSGQKGESLRG</sequence>
<feature type="transmembrane region" description="Helical" evidence="9">
    <location>
        <begin position="168"/>
        <end position="190"/>
    </location>
</feature>
<feature type="transmembrane region" description="Helical" evidence="9">
    <location>
        <begin position="210"/>
        <end position="227"/>
    </location>
</feature>
<name>E8T3C3_THEA1</name>
<gene>
    <name evidence="11" type="ordered locus">Theam_1292</name>
</gene>
<evidence type="ECO:0000256" key="3">
    <source>
        <dbReference type="ARBA" id="ARBA00022676"/>
    </source>
</evidence>
<evidence type="ECO:0000313" key="11">
    <source>
        <dbReference type="EMBL" id="ADU97255.1"/>
    </source>
</evidence>
<feature type="transmembrane region" description="Helical" evidence="9">
    <location>
        <begin position="394"/>
        <end position="412"/>
    </location>
</feature>
<dbReference type="GO" id="GO:0005886">
    <property type="term" value="C:plasma membrane"/>
    <property type="evidence" value="ECO:0007669"/>
    <property type="project" value="UniProtKB-SubCell"/>
</dbReference>
<dbReference type="Pfam" id="PF13231">
    <property type="entry name" value="PMT_2"/>
    <property type="match status" value="1"/>
</dbReference>
<dbReference type="InterPro" id="IPR050297">
    <property type="entry name" value="LipidA_mod_glycosyltrf_83"/>
</dbReference>
<dbReference type="PANTHER" id="PTHR33908">
    <property type="entry name" value="MANNOSYLTRANSFERASE YKCB-RELATED"/>
    <property type="match status" value="1"/>
</dbReference>
<evidence type="ECO:0000256" key="5">
    <source>
        <dbReference type="ARBA" id="ARBA00022692"/>
    </source>
</evidence>
<protein>
    <submittedName>
        <fullName evidence="11">Glycosyl transferase family 39</fullName>
    </submittedName>
</protein>
<evidence type="ECO:0000256" key="7">
    <source>
        <dbReference type="ARBA" id="ARBA00023136"/>
    </source>
</evidence>
<feature type="transmembrane region" description="Helical" evidence="9">
    <location>
        <begin position="114"/>
        <end position="133"/>
    </location>
</feature>
<dbReference type="GO" id="GO:0010041">
    <property type="term" value="P:response to iron(III) ion"/>
    <property type="evidence" value="ECO:0007669"/>
    <property type="project" value="TreeGrafter"/>
</dbReference>
<feature type="transmembrane region" description="Helical" evidence="9">
    <location>
        <begin position="369"/>
        <end position="388"/>
    </location>
</feature>
<proteinExistence type="predicted"/>